<gene>
    <name evidence="2" type="ORF">ET418_03230</name>
</gene>
<accession>A0A5A9XN64</accession>
<dbReference type="Proteomes" id="UP000324298">
    <property type="component" value="Unassembled WGS sequence"/>
</dbReference>
<evidence type="ECO:0000313" key="2">
    <source>
        <dbReference type="EMBL" id="KAA0893995.1"/>
    </source>
</evidence>
<dbReference type="OrthoDB" id="9793351at2"/>
<evidence type="ECO:0000313" key="3">
    <source>
        <dbReference type="Proteomes" id="UP000324298"/>
    </source>
</evidence>
<organism evidence="2 3">
    <name type="scientific">Oryzomonas rubra</name>
    <dbReference type="NCBI Taxonomy" id="2509454"/>
    <lineage>
        <taxon>Bacteria</taxon>
        <taxon>Pseudomonadati</taxon>
        <taxon>Thermodesulfobacteriota</taxon>
        <taxon>Desulfuromonadia</taxon>
        <taxon>Geobacterales</taxon>
        <taxon>Geobacteraceae</taxon>
        <taxon>Oryzomonas</taxon>
    </lineage>
</organism>
<comment type="caution">
    <text evidence="2">The sequence shown here is derived from an EMBL/GenBank/DDBJ whole genome shotgun (WGS) entry which is preliminary data.</text>
</comment>
<dbReference type="AlphaFoldDB" id="A0A5A9XN64"/>
<dbReference type="InterPro" id="IPR029063">
    <property type="entry name" value="SAM-dependent_MTases_sf"/>
</dbReference>
<reference evidence="2 3" key="1">
    <citation type="submission" date="2019-04" db="EMBL/GenBank/DDBJ databases">
        <title>Geobacter ruber sp. nov., ferric-reducing bacteria isolated from paddy soil.</title>
        <authorList>
            <person name="Xu Z."/>
            <person name="Masuda Y."/>
            <person name="Itoh H."/>
            <person name="Senoo K."/>
        </authorList>
    </citation>
    <scope>NUCLEOTIDE SEQUENCE [LARGE SCALE GENOMIC DNA]</scope>
    <source>
        <strain evidence="2 3">Red88</strain>
    </source>
</reference>
<dbReference type="SUPFAM" id="SSF53335">
    <property type="entry name" value="S-adenosyl-L-methionine-dependent methyltransferases"/>
    <property type="match status" value="1"/>
</dbReference>
<dbReference type="Gene3D" id="3.40.50.150">
    <property type="entry name" value="Vaccinia Virus protein VP39"/>
    <property type="match status" value="1"/>
</dbReference>
<dbReference type="EMBL" id="SRSD01000002">
    <property type="protein sequence ID" value="KAA0893995.1"/>
    <property type="molecule type" value="Genomic_DNA"/>
</dbReference>
<keyword evidence="3" id="KW-1185">Reference proteome</keyword>
<protein>
    <recommendedName>
        <fullName evidence="4">Spermidine synthase</fullName>
    </recommendedName>
</protein>
<proteinExistence type="predicted"/>
<evidence type="ECO:0000256" key="1">
    <source>
        <dbReference type="ARBA" id="ARBA00023115"/>
    </source>
</evidence>
<name>A0A5A9XN64_9BACT</name>
<evidence type="ECO:0008006" key="4">
    <source>
        <dbReference type="Google" id="ProtNLM"/>
    </source>
</evidence>
<dbReference type="PANTHER" id="PTHR43317">
    <property type="entry name" value="THERMOSPERMINE SYNTHASE ACAULIS5"/>
    <property type="match status" value="1"/>
</dbReference>
<sequence>MIPWELIDSAQAPGGGELCLYRRGREYSIQVNGNELMNSRVHGSEEALAELACARIADRPAPRILIGGMGMGYTTAAALQRLGADGRVVVAELVPAVVEWNRGPLADLAGFPLDDDRVTVREQDVALVLRAEHQAYDAILLDVDNGPEAMTHRGNEWLYSRAGLEASFAALRPPGVLAVWSAGPDRAFTERLRRAGFQVHEVRVPARGKALGGRQHTIWLGVRGPETTDSVTQHGKPALG</sequence>
<dbReference type="RefSeq" id="WP_149306153.1">
    <property type="nucleotide sequence ID" value="NZ_SRSD01000002.1"/>
</dbReference>
<dbReference type="GO" id="GO:0006596">
    <property type="term" value="P:polyamine biosynthetic process"/>
    <property type="evidence" value="ECO:0007669"/>
    <property type="project" value="UniProtKB-KW"/>
</dbReference>
<dbReference type="CDD" id="cd02440">
    <property type="entry name" value="AdoMet_MTases"/>
    <property type="match status" value="1"/>
</dbReference>
<keyword evidence="1" id="KW-0620">Polyamine biosynthesis</keyword>
<dbReference type="PANTHER" id="PTHR43317:SF3">
    <property type="entry name" value="BLR2883 PROTEIN"/>
    <property type="match status" value="1"/>
</dbReference>